<reference evidence="2" key="1">
    <citation type="submission" date="2016-05" db="EMBL/GenBank/DDBJ databases">
        <authorList>
            <person name="Lavstsen T."/>
            <person name="Jespersen J.S."/>
        </authorList>
    </citation>
    <scope>NUCLEOTIDE SEQUENCE</scope>
    <source>
        <tissue evidence="2">Brain</tissue>
    </source>
</reference>
<name>A0A1A8HQK5_NOTKU</name>
<feature type="region of interest" description="Disordered" evidence="1">
    <location>
        <begin position="1"/>
        <end position="29"/>
    </location>
</feature>
<accession>A0A1A8HQK5</accession>
<proteinExistence type="predicted"/>
<dbReference type="AlphaFoldDB" id="A0A1A8HQK5"/>
<feature type="non-terminal residue" evidence="2">
    <location>
        <position position="71"/>
    </location>
</feature>
<evidence type="ECO:0000256" key="1">
    <source>
        <dbReference type="SAM" id="MobiDB-lite"/>
    </source>
</evidence>
<dbReference type="EMBL" id="HAED01000841">
    <property type="protein sequence ID" value="SBQ86686.1"/>
    <property type="molecule type" value="Transcribed_RNA"/>
</dbReference>
<feature type="non-terminal residue" evidence="2">
    <location>
        <position position="1"/>
    </location>
</feature>
<protein>
    <submittedName>
        <fullName evidence="2">Uncharacterized protein</fullName>
    </submittedName>
</protein>
<organism evidence="2">
    <name type="scientific">Nothobranchius kuhntae</name>
    <name type="common">Beira killifish</name>
    <dbReference type="NCBI Taxonomy" id="321403"/>
    <lineage>
        <taxon>Eukaryota</taxon>
        <taxon>Metazoa</taxon>
        <taxon>Chordata</taxon>
        <taxon>Craniata</taxon>
        <taxon>Vertebrata</taxon>
        <taxon>Euteleostomi</taxon>
        <taxon>Actinopterygii</taxon>
        <taxon>Neopterygii</taxon>
        <taxon>Teleostei</taxon>
        <taxon>Neoteleostei</taxon>
        <taxon>Acanthomorphata</taxon>
        <taxon>Ovalentaria</taxon>
        <taxon>Atherinomorphae</taxon>
        <taxon>Cyprinodontiformes</taxon>
        <taxon>Nothobranchiidae</taxon>
        <taxon>Nothobranchius</taxon>
    </lineage>
</organism>
<sequence>QPRPSTTPPHGPNFPHRAPRKFSNHADGRTRKNMADWQELVWQRFVNTDICMIQLSEITVINMLLIILGEK</sequence>
<gene>
    <name evidence="2" type="primary">OLA.27582</name>
</gene>
<evidence type="ECO:0000313" key="2">
    <source>
        <dbReference type="EMBL" id="SBQ86686.1"/>
    </source>
</evidence>
<feature type="compositionally biased region" description="Pro residues" evidence="1">
    <location>
        <begin position="1"/>
        <end position="12"/>
    </location>
</feature>
<reference evidence="2" key="2">
    <citation type="submission" date="2016-06" db="EMBL/GenBank/DDBJ databases">
        <title>The genome of a short-lived fish provides insights into sex chromosome evolution and the genetic control of aging.</title>
        <authorList>
            <person name="Reichwald K."/>
            <person name="Felder M."/>
            <person name="Petzold A."/>
            <person name="Koch P."/>
            <person name="Groth M."/>
            <person name="Platzer M."/>
        </authorList>
    </citation>
    <scope>NUCLEOTIDE SEQUENCE</scope>
    <source>
        <tissue evidence="2">Brain</tissue>
    </source>
</reference>